<dbReference type="PANTHER" id="PTHR33734">
    <property type="entry name" value="LYSM DOMAIN-CONTAINING GPI-ANCHORED PROTEIN 2"/>
    <property type="match status" value="1"/>
</dbReference>
<feature type="compositionally biased region" description="Polar residues" evidence="1">
    <location>
        <begin position="649"/>
        <end position="659"/>
    </location>
</feature>
<evidence type="ECO:0000259" key="3">
    <source>
        <dbReference type="PROSITE" id="PS51782"/>
    </source>
</evidence>
<feature type="compositionally biased region" description="Low complexity" evidence="1">
    <location>
        <begin position="626"/>
        <end position="636"/>
    </location>
</feature>
<reference evidence="4 5" key="1">
    <citation type="submission" date="2022-02" db="EMBL/GenBank/DDBJ databases">
        <title>Genome sequence data of Kingella unionensis sp. nov. strain CICC 24913 (CCUG 75125).</title>
        <authorList>
            <person name="Xiao M."/>
        </authorList>
    </citation>
    <scope>NUCLEOTIDE SEQUENCE [LARGE SCALE GENOMIC DNA]</scope>
    <source>
        <strain evidence="4 5">CICC 24913</strain>
    </source>
</reference>
<dbReference type="Gene3D" id="3.10.350.10">
    <property type="entry name" value="LysM domain"/>
    <property type="match status" value="2"/>
</dbReference>
<evidence type="ECO:0000313" key="4">
    <source>
        <dbReference type="EMBL" id="MCG6503346.1"/>
    </source>
</evidence>
<feature type="compositionally biased region" description="Basic and acidic residues" evidence="1">
    <location>
        <begin position="637"/>
        <end position="648"/>
    </location>
</feature>
<dbReference type="InterPro" id="IPR008258">
    <property type="entry name" value="Transglycosylase_SLT_dom_1"/>
</dbReference>
<dbReference type="SUPFAM" id="SSF54106">
    <property type="entry name" value="LysM domain"/>
    <property type="match status" value="2"/>
</dbReference>
<dbReference type="Proteomes" id="UP001298424">
    <property type="component" value="Unassembled WGS sequence"/>
</dbReference>
<feature type="compositionally biased region" description="Basic and acidic residues" evidence="1">
    <location>
        <begin position="608"/>
        <end position="625"/>
    </location>
</feature>
<feature type="domain" description="LysM" evidence="3">
    <location>
        <begin position="658"/>
        <end position="701"/>
    </location>
</feature>
<dbReference type="EMBL" id="JAKOOW010000007">
    <property type="protein sequence ID" value="MCG6503346.1"/>
    <property type="molecule type" value="Genomic_DNA"/>
</dbReference>
<feature type="compositionally biased region" description="Low complexity" evidence="1">
    <location>
        <begin position="594"/>
        <end position="607"/>
    </location>
</feature>
<feature type="signal peptide" evidence="2">
    <location>
        <begin position="1"/>
        <end position="23"/>
    </location>
</feature>
<dbReference type="Gene3D" id="1.10.530.10">
    <property type="match status" value="1"/>
</dbReference>
<keyword evidence="5" id="KW-1185">Reference proteome</keyword>
<keyword evidence="2" id="KW-0732">Signal</keyword>
<protein>
    <submittedName>
        <fullName evidence="4">LysM peptidoglycan-binding domain-containing protein</fullName>
    </submittedName>
</protein>
<proteinExistence type="predicted"/>
<feature type="domain" description="LysM" evidence="3">
    <location>
        <begin position="734"/>
        <end position="779"/>
    </location>
</feature>
<dbReference type="InterPro" id="IPR036779">
    <property type="entry name" value="LysM_dom_sf"/>
</dbReference>
<accession>A0ABS9NKM3</accession>
<feature type="domain" description="LysM" evidence="3">
    <location>
        <begin position="326"/>
        <end position="369"/>
    </location>
</feature>
<dbReference type="SMART" id="SM00257">
    <property type="entry name" value="LysM"/>
    <property type="match status" value="3"/>
</dbReference>
<dbReference type="CDD" id="cd16894">
    <property type="entry name" value="MltD-like"/>
    <property type="match status" value="1"/>
</dbReference>
<dbReference type="InterPro" id="IPR023346">
    <property type="entry name" value="Lysozyme-like_dom_sf"/>
</dbReference>
<name>A0ABS9NKM3_9NEIS</name>
<dbReference type="InterPro" id="IPR018392">
    <property type="entry name" value="LysM"/>
</dbReference>
<dbReference type="Pfam" id="PF01464">
    <property type="entry name" value="SLT"/>
    <property type="match status" value="1"/>
</dbReference>
<dbReference type="Pfam" id="PF01476">
    <property type="entry name" value="LysM"/>
    <property type="match status" value="3"/>
</dbReference>
<dbReference type="SUPFAM" id="SSF53955">
    <property type="entry name" value="Lysozyme-like"/>
    <property type="match status" value="1"/>
</dbReference>
<feature type="region of interest" description="Disordered" evidence="1">
    <location>
        <begin position="512"/>
        <end position="573"/>
    </location>
</feature>
<dbReference type="CDD" id="cd00118">
    <property type="entry name" value="LysM"/>
    <property type="match status" value="2"/>
</dbReference>
<gene>
    <name evidence="4" type="ORF">MB824_02405</name>
</gene>
<evidence type="ECO:0000313" key="5">
    <source>
        <dbReference type="Proteomes" id="UP001298424"/>
    </source>
</evidence>
<feature type="chain" id="PRO_5047528666" evidence="2">
    <location>
        <begin position="24"/>
        <end position="779"/>
    </location>
</feature>
<evidence type="ECO:0000256" key="1">
    <source>
        <dbReference type="SAM" id="MobiDB-lite"/>
    </source>
</evidence>
<dbReference type="PROSITE" id="PS51782">
    <property type="entry name" value="LYSM"/>
    <property type="match status" value="3"/>
</dbReference>
<comment type="caution">
    <text evidence="4">The sequence shown here is derived from an EMBL/GenBank/DDBJ whole genome shotgun (WGS) entry which is preliminary data.</text>
</comment>
<dbReference type="RefSeq" id="WP_238745631.1">
    <property type="nucleotide sequence ID" value="NZ_JAKOOW010000007.1"/>
</dbReference>
<evidence type="ECO:0000256" key="2">
    <source>
        <dbReference type="SAM" id="SignalP"/>
    </source>
</evidence>
<organism evidence="4 5">
    <name type="scientific">Kingella pumchi</name>
    <dbReference type="NCBI Taxonomy" id="2779506"/>
    <lineage>
        <taxon>Bacteria</taxon>
        <taxon>Pseudomonadati</taxon>
        <taxon>Pseudomonadota</taxon>
        <taxon>Betaproteobacteria</taxon>
        <taxon>Neisseriales</taxon>
        <taxon>Neisseriaceae</taxon>
        <taxon>Kingella</taxon>
    </lineage>
</organism>
<dbReference type="PANTHER" id="PTHR33734:SF22">
    <property type="entry name" value="MEMBRANE-BOUND LYTIC MUREIN TRANSGLYCOSYLASE D"/>
    <property type="match status" value="1"/>
</dbReference>
<feature type="region of interest" description="Disordered" evidence="1">
    <location>
        <begin position="593"/>
        <end position="660"/>
    </location>
</feature>
<sequence>MKSIKSITLAVSGLFLLPALACADNGTTDKTASALMQLNTSVFTLADLPKHGGDLWAVLRQDFRMNEVNQSLVRSHESKFSSGKAYFNRTIQRSKPYMYHIATEVKKRGMPAEIALLPFIESAYVTKAKSHVGASGLWQFMPATGRHFGLEQTPLYDGRHDVYAATDAALNYLQYLHGLFGDWSLALAAYNWGEGNMSRAIRRAQAAGLPPTYENLKMPNETRNYVPKLLAVRNLVNNPQAFGLTLPEMKHEPYFRTVTVNGPLDIMAAAHLANISENEFLALNPAFKTPVFIPKGNRKMLLPVAAAQTFERNYRESDSKNLLSWDIYTAQSSTALADLANMTGMSVSELKRLNGISGTHIAAGRSLLVSKNSTKNGLNSFAKADFDPVPDKYNEQAPVLTAQQTVRTPPPAPVSVGTPFLADAAKAQDKPHVALAPPANVIAAAVLAKQPEKTAPPVTTLAAAQTDKTASPAAVTAFRQPEKPAVNANAVAALADKQPAALTQSFATAASAVKQPSEPAGVQTAQTRPQAAAEQPEKTAATARETPADTVSGRQPETAHTAANQSNTFAAEDPTDELMALALASQERLRRQQEQAAQAVQQTAAAAEAKEQKEQSERRIAEAKQRQQQQQLAKAKAAQEAEKAKAAETSRSLAANTGTHKVGSGETLYSIAKRYNMSVADLAAANHIKGEHIQAGQTLKVSLAAAKNAAPAAQAVKTVAKGGKAAEAKPSVPASYTVRKGDTLHAIAARYNLKLSEIKKLNHGNDNIKAGQTIRLTAS</sequence>